<dbReference type="AlphaFoldDB" id="A0A837KJQ5"/>
<proteinExistence type="predicted"/>
<evidence type="ECO:0000313" key="1">
    <source>
        <dbReference type="EMBL" id="GED58427.1"/>
    </source>
</evidence>
<keyword evidence="4" id="KW-1185">Reference proteome</keyword>
<dbReference type="Proteomes" id="UP000319498">
    <property type="component" value="Unassembled WGS sequence"/>
</dbReference>
<dbReference type="EMBL" id="BJOL01000014">
    <property type="protein sequence ID" value="GED58427.1"/>
    <property type="molecule type" value="Genomic_DNA"/>
</dbReference>
<evidence type="ECO:0000313" key="2">
    <source>
        <dbReference type="EMBL" id="KLH96756.1"/>
    </source>
</evidence>
<name>A0A837KJQ5_9BACL</name>
<evidence type="ECO:0000313" key="3">
    <source>
        <dbReference type="Proteomes" id="UP000035218"/>
    </source>
</evidence>
<accession>A0A837KJQ5</accession>
<dbReference type="GeneID" id="87587796"/>
<comment type="caution">
    <text evidence="2">The sequence shown here is derived from an EMBL/GenBank/DDBJ whole genome shotgun (WGS) entry which is preliminary data.</text>
</comment>
<protein>
    <submittedName>
        <fullName evidence="2">Uncharacterized protein</fullName>
    </submittedName>
</protein>
<gene>
    <name evidence="2" type="ORF">AA984_22365</name>
    <name evidence="1" type="ORF">BFO01nite_25590</name>
</gene>
<dbReference type="EMBL" id="LDCN01000008">
    <property type="protein sequence ID" value="KLH96756.1"/>
    <property type="molecule type" value="Genomic_DNA"/>
</dbReference>
<evidence type="ECO:0000313" key="4">
    <source>
        <dbReference type="Proteomes" id="UP000319498"/>
    </source>
</evidence>
<reference evidence="2 3" key="1">
    <citation type="submission" date="2015-05" db="EMBL/GenBank/DDBJ databases">
        <title>Genome sequencing project for genomic taxonomy and phylogenomics of Bacillus-like bacteria.</title>
        <authorList>
            <person name="Liu B."/>
            <person name="Wang J."/>
            <person name="Zhu Y."/>
            <person name="Liu G."/>
            <person name="Chen Q."/>
            <person name="Chen Z."/>
            <person name="Lan J."/>
            <person name="Che J."/>
            <person name="Ge C."/>
            <person name="Shi H."/>
            <person name="Pan Z."/>
            <person name="Liu X."/>
        </authorList>
    </citation>
    <scope>NUCLEOTIDE SEQUENCE [LARGE SCALE GENOMIC DNA]</scope>
    <source>
        <strain evidence="2 3">DSM 9885</strain>
    </source>
</reference>
<organism evidence="2 3">
    <name type="scientific">Brevibacillus formosus</name>
    <dbReference type="NCBI Taxonomy" id="54913"/>
    <lineage>
        <taxon>Bacteria</taxon>
        <taxon>Bacillati</taxon>
        <taxon>Bacillota</taxon>
        <taxon>Bacilli</taxon>
        <taxon>Bacillales</taxon>
        <taxon>Paenibacillaceae</taxon>
        <taxon>Brevibacillus</taxon>
    </lineage>
</organism>
<sequence length="112" mass="12764">MDFYAMAVTASAATTKLAAVIEGTRGFFPSDYVQFRQIVAELKRDRVEETAQFARHMDEVYRCVARLDELRRKWPENSRPIRREVAKIAVLLGAIDLARDHLIAKIGQRAGE</sequence>
<reference evidence="1 4" key="2">
    <citation type="submission" date="2019-06" db="EMBL/GenBank/DDBJ databases">
        <title>Whole genome shotgun sequence of Brevibacillus formosus NBRC 15716.</title>
        <authorList>
            <person name="Hosoyama A."/>
            <person name="Uohara A."/>
            <person name="Ohji S."/>
            <person name="Ichikawa N."/>
        </authorList>
    </citation>
    <scope>NUCLEOTIDE SEQUENCE [LARGE SCALE GENOMIC DNA]</scope>
    <source>
        <strain evidence="1 4">NBRC 15716</strain>
    </source>
</reference>
<dbReference type="RefSeq" id="WP_047072944.1">
    <property type="nucleotide sequence ID" value="NZ_BJOL01000014.1"/>
</dbReference>
<dbReference type="Proteomes" id="UP000035218">
    <property type="component" value="Unassembled WGS sequence"/>
</dbReference>